<dbReference type="GO" id="GO:0006270">
    <property type="term" value="P:DNA replication initiation"/>
    <property type="evidence" value="ECO:0007669"/>
    <property type="project" value="InterPro"/>
</dbReference>
<reference evidence="4" key="2">
    <citation type="journal article" date="2024" name="Plant">
        <title>Genomic evolution and insights into agronomic trait innovations of Sesamum species.</title>
        <authorList>
            <person name="Miao H."/>
            <person name="Wang L."/>
            <person name="Qu L."/>
            <person name="Liu H."/>
            <person name="Sun Y."/>
            <person name="Le M."/>
            <person name="Wang Q."/>
            <person name="Wei S."/>
            <person name="Zheng Y."/>
            <person name="Lin W."/>
            <person name="Duan Y."/>
            <person name="Cao H."/>
            <person name="Xiong S."/>
            <person name="Wang X."/>
            <person name="Wei L."/>
            <person name="Li C."/>
            <person name="Ma Q."/>
            <person name="Ju M."/>
            <person name="Zhao R."/>
            <person name="Li G."/>
            <person name="Mu C."/>
            <person name="Tian Q."/>
            <person name="Mei H."/>
            <person name="Zhang T."/>
            <person name="Gao T."/>
            <person name="Zhang H."/>
        </authorList>
    </citation>
    <scope>NUCLEOTIDE SEQUENCE</scope>
    <source>
        <strain evidence="4">G01</strain>
    </source>
</reference>
<keyword evidence="1" id="KW-0235">DNA replication</keyword>
<dbReference type="Gene3D" id="1.10.8.60">
    <property type="match status" value="1"/>
</dbReference>
<dbReference type="AlphaFoldDB" id="A0AAW2LJN1"/>
<dbReference type="InterPro" id="IPR016314">
    <property type="entry name" value="Cdc6/18"/>
</dbReference>
<dbReference type="PIRSF" id="PIRSF001767">
    <property type="entry name" value="Cdc6"/>
    <property type="match status" value="1"/>
</dbReference>
<dbReference type="GO" id="GO:0033314">
    <property type="term" value="P:mitotic DNA replication checkpoint signaling"/>
    <property type="evidence" value="ECO:0007669"/>
    <property type="project" value="TreeGrafter"/>
</dbReference>
<dbReference type="GO" id="GO:0003688">
    <property type="term" value="F:DNA replication origin binding"/>
    <property type="evidence" value="ECO:0007669"/>
    <property type="project" value="TreeGrafter"/>
</dbReference>
<evidence type="ECO:0000313" key="4">
    <source>
        <dbReference type="EMBL" id="KAL0318747.1"/>
    </source>
</evidence>
<comment type="caution">
    <text evidence="4">The sequence shown here is derived from an EMBL/GenBank/DDBJ whole genome shotgun (WGS) entry which is preliminary data.</text>
</comment>
<feature type="domain" description="Cdc6/ORC1-like ATPase lid" evidence="3">
    <location>
        <begin position="269"/>
        <end position="326"/>
    </location>
</feature>
<dbReference type="Gene3D" id="3.40.50.300">
    <property type="entry name" value="P-loop containing nucleotide triphosphate hydrolases"/>
    <property type="match status" value="2"/>
</dbReference>
<accession>A0AAW2LJN1</accession>
<organism evidence="4">
    <name type="scientific">Sesamum angustifolium</name>
    <dbReference type="NCBI Taxonomy" id="2727405"/>
    <lineage>
        <taxon>Eukaryota</taxon>
        <taxon>Viridiplantae</taxon>
        <taxon>Streptophyta</taxon>
        <taxon>Embryophyta</taxon>
        <taxon>Tracheophyta</taxon>
        <taxon>Spermatophyta</taxon>
        <taxon>Magnoliopsida</taxon>
        <taxon>eudicotyledons</taxon>
        <taxon>Gunneridae</taxon>
        <taxon>Pentapetalae</taxon>
        <taxon>asterids</taxon>
        <taxon>lamiids</taxon>
        <taxon>Lamiales</taxon>
        <taxon>Pedaliaceae</taxon>
        <taxon>Sesamum</taxon>
    </lineage>
</organism>
<feature type="region of interest" description="Disordered" evidence="2">
    <location>
        <begin position="26"/>
        <end position="54"/>
    </location>
</feature>
<feature type="non-terminal residue" evidence="4">
    <location>
        <position position="391"/>
    </location>
</feature>
<dbReference type="GO" id="GO:0051301">
    <property type="term" value="P:cell division"/>
    <property type="evidence" value="ECO:0007669"/>
    <property type="project" value="UniProtKB-KW"/>
</dbReference>
<proteinExistence type="predicted"/>
<evidence type="ECO:0000256" key="2">
    <source>
        <dbReference type="SAM" id="MobiDB-lite"/>
    </source>
</evidence>
<dbReference type="PANTHER" id="PTHR10763:SF26">
    <property type="entry name" value="CELL DIVISION CONTROL PROTEIN 6 HOMOLOG"/>
    <property type="match status" value="1"/>
</dbReference>
<dbReference type="SUPFAM" id="SSF52540">
    <property type="entry name" value="P-loop containing nucleoside triphosphate hydrolases"/>
    <property type="match status" value="1"/>
</dbReference>
<reference evidence="4" key="1">
    <citation type="submission" date="2020-06" db="EMBL/GenBank/DDBJ databases">
        <authorList>
            <person name="Li T."/>
            <person name="Hu X."/>
            <person name="Zhang T."/>
            <person name="Song X."/>
            <person name="Zhang H."/>
            <person name="Dai N."/>
            <person name="Sheng W."/>
            <person name="Hou X."/>
            <person name="Wei L."/>
        </authorList>
    </citation>
    <scope>NUCLEOTIDE SEQUENCE</scope>
    <source>
        <strain evidence="4">G01</strain>
        <tissue evidence="4">Leaf</tissue>
    </source>
</reference>
<dbReference type="PANTHER" id="PTHR10763">
    <property type="entry name" value="CELL DIVISION CONTROL PROTEIN 6-RELATED"/>
    <property type="match status" value="1"/>
</dbReference>
<dbReference type="Pfam" id="PF22606">
    <property type="entry name" value="Cdc6-ORC-like_ATPase_lid"/>
    <property type="match status" value="1"/>
</dbReference>
<keyword evidence="4" id="KW-0131">Cell cycle</keyword>
<dbReference type="EMBL" id="JACGWK010000013">
    <property type="protein sequence ID" value="KAL0318747.1"/>
    <property type="molecule type" value="Genomic_DNA"/>
</dbReference>
<keyword evidence="4" id="KW-0132">Cell division</keyword>
<dbReference type="InterPro" id="IPR027417">
    <property type="entry name" value="P-loop_NTPase"/>
</dbReference>
<dbReference type="InterPro" id="IPR050311">
    <property type="entry name" value="ORC1/CDC6"/>
</dbReference>
<name>A0AAW2LJN1_9LAMI</name>
<evidence type="ECO:0000259" key="3">
    <source>
        <dbReference type="Pfam" id="PF22606"/>
    </source>
</evidence>
<dbReference type="InterPro" id="IPR054425">
    <property type="entry name" value="Cdc6_ORC1-like_ATPase_lid"/>
</dbReference>
<protein>
    <submittedName>
        <fullName evidence="4">Cell division control protein 6B</fullName>
    </submittedName>
</protein>
<dbReference type="FunFam" id="1.10.8.60:FF:000102">
    <property type="entry name" value="Cell division control protein"/>
    <property type="match status" value="1"/>
</dbReference>
<evidence type="ECO:0000256" key="1">
    <source>
        <dbReference type="ARBA" id="ARBA00022705"/>
    </source>
</evidence>
<sequence length="391" mass="43745">MPTVAGRRSSLAADPSAEIGVAATPKKGRLRSDNAITESPMRKSPRFCTQGSPNSPVKVNVEKCVKTLKNFSRSAQEKKLSENLLEKQIWDPRDVEQLRAVKEALHVSTAPTTVVCREDEQNRILDFCKKCVQQEKAGSLYVCGCPGTGKSLSMEKVKEIIVNWANEILGQSHPQKKLDRSSSSLQVLRNMYSQKQPPGTKMILVIADELDYLITKDRAVLHDLFMLTTMPFSKCILLGIANAIDLADRFIPKLQSLNCKPMVITFRAYSKDQIMRILQERLRELPYSVFQPQALELCARRVAAASGDMRKALSVCRSAIEMLEAERRDPISNLSLSLLERIEDQQKPAACDTVKNQLNNMVRIDHVAAALSKTFKSPVVDTIQSLPQHQQ</sequence>
<gene>
    <name evidence="4" type="ORF">Sangu_2030900</name>
</gene>
<dbReference type="GO" id="GO:0005634">
    <property type="term" value="C:nucleus"/>
    <property type="evidence" value="ECO:0007669"/>
    <property type="project" value="TreeGrafter"/>
</dbReference>